<comment type="cofactor">
    <cofactor evidence="2">
        <name>a divalent metal cation</name>
        <dbReference type="ChEBI" id="CHEBI:60240"/>
    </cofactor>
</comment>
<dbReference type="InterPro" id="IPR024654">
    <property type="entry name" value="Calcineurin-like_PHP_lpxH"/>
</dbReference>
<gene>
    <name evidence="4" type="ORF">QYE77_05640</name>
</gene>
<feature type="domain" description="Calcineurin-like phosphoesterase" evidence="3">
    <location>
        <begin position="16"/>
        <end position="182"/>
    </location>
</feature>
<dbReference type="NCBIfam" id="TIGR00040">
    <property type="entry name" value="yfcE"/>
    <property type="match status" value="1"/>
</dbReference>
<accession>A0ABU3NLN9</accession>
<evidence type="ECO:0000256" key="2">
    <source>
        <dbReference type="RuleBase" id="RU362039"/>
    </source>
</evidence>
<name>A0ABU3NLN9_9CHLR</name>
<evidence type="ECO:0000256" key="1">
    <source>
        <dbReference type="ARBA" id="ARBA00008950"/>
    </source>
</evidence>
<organism evidence="4 5">
    <name type="scientific">Thermanaerothrix solaris</name>
    <dbReference type="NCBI Taxonomy" id="3058434"/>
    <lineage>
        <taxon>Bacteria</taxon>
        <taxon>Bacillati</taxon>
        <taxon>Chloroflexota</taxon>
        <taxon>Anaerolineae</taxon>
        <taxon>Anaerolineales</taxon>
        <taxon>Anaerolineaceae</taxon>
        <taxon>Thermanaerothrix</taxon>
    </lineage>
</organism>
<reference evidence="4 5" key="1">
    <citation type="submission" date="2023-07" db="EMBL/GenBank/DDBJ databases">
        <title>Novel species of Thermanaerothrix with wide hydrolytic capabilities.</title>
        <authorList>
            <person name="Zayulina K.S."/>
            <person name="Podosokorskaya O.A."/>
            <person name="Elcheninov A.G."/>
        </authorList>
    </citation>
    <scope>NUCLEOTIDE SEQUENCE [LARGE SCALE GENOMIC DNA]</scope>
    <source>
        <strain evidence="4 5">4228-RoL</strain>
    </source>
</reference>
<dbReference type="EMBL" id="JAUHMF010000001">
    <property type="protein sequence ID" value="MDT8897742.1"/>
    <property type="molecule type" value="Genomic_DNA"/>
</dbReference>
<comment type="similarity">
    <text evidence="1 2">Belongs to the metallophosphoesterase superfamily. YfcE family.</text>
</comment>
<dbReference type="InterPro" id="IPR029052">
    <property type="entry name" value="Metallo-depent_PP-like"/>
</dbReference>
<dbReference type="Gene3D" id="3.60.21.10">
    <property type="match status" value="1"/>
</dbReference>
<keyword evidence="2" id="KW-0479">Metal-binding</keyword>
<dbReference type="PANTHER" id="PTHR11124">
    <property type="entry name" value="VACUOLAR SORTING PROTEIN VPS29"/>
    <property type="match status" value="1"/>
</dbReference>
<dbReference type="EC" id="3.1.4.-" evidence="2"/>
<comment type="caution">
    <text evidence="4">The sequence shown here is derived from an EMBL/GenBank/DDBJ whole genome shotgun (WGS) entry which is preliminary data.</text>
</comment>
<proteinExistence type="inferred from homology"/>
<evidence type="ECO:0000259" key="3">
    <source>
        <dbReference type="Pfam" id="PF12850"/>
    </source>
</evidence>
<protein>
    <recommendedName>
        <fullName evidence="2">Phosphoesterase</fullName>
        <ecNumber evidence="2">3.1.4.-</ecNumber>
    </recommendedName>
</protein>
<dbReference type="Pfam" id="PF12850">
    <property type="entry name" value="Metallophos_2"/>
    <property type="match status" value="1"/>
</dbReference>
<keyword evidence="5" id="KW-1185">Reference proteome</keyword>
<evidence type="ECO:0000313" key="5">
    <source>
        <dbReference type="Proteomes" id="UP001254165"/>
    </source>
</evidence>
<evidence type="ECO:0000313" key="4">
    <source>
        <dbReference type="EMBL" id="MDT8897742.1"/>
    </source>
</evidence>
<dbReference type="SUPFAM" id="SSF56300">
    <property type="entry name" value="Metallo-dependent phosphatases"/>
    <property type="match status" value="1"/>
</dbReference>
<dbReference type="Proteomes" id="UP001254165">
    <property type="component" value="Unassembled WGS sequence"/>
</dbReference>
<sequence>MPWSPPPELAARLPLMVAVVADTHVPDRFEQLHPHLLPALHSYHPDLILHAGDICIPEVLKTLTTVASVVAVRGNRDWAFQNTLPWQREFTLGGVTVALMHGHGSWRTYVLDKWQHLLNGYQLERYRQRLLNQSPNAQVIIFGHTHRPVAEWYQGRLFLNPGSAGTGVRPDYLPSFGILHVRSPEQIHATIHHLPPFPRRGVTGKP</sequence>
<dbReference type="InterPro" id="IPR000979">
    <property type="entry name" value="Phosphodiesterase_MJ0936/Vps29"/>
</dbReference>
<dbReference type="RefSeq" id="WP_315624397.1">
    <property type="nucleotide sequence ID" value="NZ_JAUHMF010000001.1"/>
</dbReference>